<protein>
    <recommendedName>
        <fullName evidence="4">L-ribulose-5-phosphate 4-epimerase</fullName>
        <ecNumber evidence="4">5.1.3.4</ecNumber>
    </recommendedName>
</protein>
<dbReference type="GO" id="GO:0005829">
    <property type="term" value="C:cytosol"/>
    <property type="evidence" value="ECO:0007669"/>
    <property type="project" value="TreeGrafter"/>
</dbReference>
<comment type="similarity">
    <text evidence="3">Belongs to the aldolase class II family. AraD/FucA subfamily.</text>
</comment>
<dbReference type="GO" id="GO:0016832">
    <property type="term" value="F:aldehyde-lyase activity"/>
    <property type="evidence" value="ECO:0007669"/>
    <property type="project" value="TreeGrafter"/>
</dbReference>
<evidence type="ECO:0000256" key="8">
    <source>
        <dbReference type="ARBA" id="ARBA00023277"/>
    </source>
</evidence>
<evidence type="ECO:0000313" key="11">
    <source>
        <dbReference type="Proteomes" id="UP000295781"/>
    </source>
</evidence>
<dbReference type="OrthoDB" id="5291399at2"/>
<evidence type="ECO:0000256" key="1">
    <source>
        <dbReference type="ARBA" id="ARBA00001726"/>
    </source>
</evidence>
<dbReference type="GO" id="GO:0046872">
    <property type="term" value="F:metal ion binding"/>
    <property type="evidence" value="ECO:0007669"/>
    <property type="project" value="UniProtKB-KW"/>
</dbReference>
<dbReference type="InterPro" id="IPR001303">
    <property type="entry name" value="Aldolase_II/adducin_N"/>
</dbReference>
<accession>A0A4P2QDN9</accession>
<sequence>MSAAYRELRERALVANLEIPRRGLAIYTFGNVSAFDRDRGVLAIKPSGIAYDLLSVEDMVVVDLEGNLVEGDLRPSSDTWTHIVLYRSFGEVGGIVHTHSTYATGWAQTGEPIPIYGTTHADHLAEDVPCTEVMRPDAVQGHYEMETGKQILECFRDRSPLHTPMVLVAGHGAFAWGEDAEKAVYNAAVLEEIAKMAFITRAIHPGAARLPDALVRKHFDRKHGKGAYYGQR</sequence>
<dbReference type="FunFam" id="3.40.225.10:FF:000001">
    <property type="entry name" value="L-ribulose-5-phosphate 4-epimerase UlaF"/>
    <property type="match status" value="1"/>
</dbReference>
<dbReference type="RefSeq" id="WP_129356332.1">
    <property type="nucleotide sequence ID" value="NZ_CP012670.1"/>
</dbReference>
<evidence type="ECO:0000256" key="2">
    <source>
        <dbReference type="ARBA" id="ARBA00001947"/>
    </source>
</evidence>
<keyword evidence="6" id="KW-0862">Zinc</keyword>
<dbReference type="Pfam" id="PF00596">
    <property type="entry name" value="Aldolase_II"/>
    <property type="match status" value="1"/>
</dbReference>
<dbReference type="EC" id="5.1.3.4" evidence="4"/>
<comment type="cofactor">
    <cofactor evidence="2">
        <name>Zn(2+)</name>
        <dbReference type="ChEBI" id="CHEBI:29105"/>
    </cofactor>
</comment>
<dbReference type="GO" id="GO:0019323">
    <property type="term" value="P:pentose catabolic process"/>
    <property type="evidence" value="ECO:0007669"/>
    <property type="project" value="TreeGrafter"/>
</dbReference>
<organism evidence="10 11">
    <name type="scientific">Sorangium cellulosum</name>
    <name type="common">Polyangium cellulosum</name>
    <dbReference type="NCBI Taxonomy" id="56"/>
    <lineage>
        <taxon>Bacteria</taxon>
        <taxon>Pseudomonadati</taxon>
        <taxon>Myxococcota</taxon>
        <taxon>Polyangia</taxon>
        <taxon>Polyangiales</taxon>
        <taxon>Polyangiaceae</taxon>
        <taxon>Sorangium</taxon>
    </lineage>
</organism>
<keyword evidence="7" id="KW-0413">Isomerase</keyword>
<dbReference type="SUPFAM" id="SSF53639">
    <property type="entry name" value="AraD/HMP-PK domain-like"/>
    <property type="match status" value="1"/>
</dbReference>
<evidence type="ECO:0000256" key="7">
    <source>
        <dbReference type="ARBA" id="ARBA00023235"/>
    </source>
</evidence>
<evidence type="ECO:0000313" key="10">
    <source>
        <dbReference type="EMBL" id="AUX27875.1"/>
    </source>
</evidence>
<dbReference type="Proteomes" id="UP000295781">
    <property type="component" value="Chromosome"/>
</dbReference>
<dbReference type="InterPro" id="IPR036409">
    <property type="entry name" value="Aldolase_II/adducin_N_sf"/>
</dbReference>
<dbReference type="AlphaFoldDB" id="A0A4P2QDN9"/>
<dbReference type="EMBL" id="CP012670">
    <property type="protein sequence ID" value="AUX27875.1"/>
    <property type="molecule type" value="Genomic_DNA"/>
</dbReference>
<dbReference type="NCBIfam" id="NF006047">
    <property type="entry name" value="PRK08193.1"/>
    <property type="match status" value="1"/>
</dbReference>
<feature type="domain" description="Class II aldolase/adducin N-terminal" evidence="9">
    <location>
        <begin position="10"/>
        <end position="198"/>
    </location>
</feature>
<dbReference type="InterPro" id="IPR050197">
    <property type="entry name" value="Aldolase_class_II_sugar_metab"/>
</dbReference>
<evidence type="ECO:0000256" key="5">
    <source>
        <dbReference type="ARBA" id="ARBA00022723"/>
    </source>
</evidence>
<dbReference type="GO" id="GO:0008742">
    <property type="term" value="F:L-ribulose-phosphate 4-epimerase activity"/>
    <property type="evidence" value="ECO:0007669"/>
    <property type="project" value="UniProtKB-EC"/>
</dbReference>
<dbReference type="SMART" id="SM01007">
    <property type="entry name" value="Aldolase_II"/>
    <property type="match status" value="1"/>
</dbReference>
<dbReference type="PANTHER" id="PTHR22789:SF8">
    <property type="entry name" value="L-RIBULOSE-5-PHOSPHATE 4-EPIMERASE SGBE"/>
    <property type="match status" value="1"/>
</dbReference>
<keyword evidence="5" id="KW-0479">Metal-binding</keyword>
<reference evidence="10 11" key="1">
    <citation type="submission" date="2015-09" db="EMBL/GenBank/DDBJ databases">
        <title>Sorangium comparison.</title>
        <authorList>
            <person name="Zaburannyi N."/>
            <person name="Bunk B."/>
            <person name="Overmann J."/>
            <person name="Mueller R."/>
        </authorList>
    </citation>
    <scope>NUCLEOTIDE SEQUENCE [LARGE SCALE GENOMIC DNA]</scope>
    <source>
        <strain evidence="10 11">So ceGT47</strain>
    </source>
</reference>
<evidence type="ECO:0000259" key="9">
    <source>
        <dbReference type="SMART" id="SM01007"/>
    </source>
</evidence>
<evidence type="ECO:0000256" key="4">
    <source>
        <dbReference type="ARBA" id="ARBA00013186"/>
    </source>
</evidence>
<evidence type="ECO:0000256" key="6">
    <source>
        <dbReference type="ARBA" id="ARBA00022833"/>
    </source>
</evidence>
<keyword evidence="8" id="KW-0119">Carbohydrate metabolism</keyword>
<dbReference type="Gene3D" id="3.40.225.10">
    <property type="entry name" value="Class II aldolase/adducin N-terminal domain"/>
    <property type="match status" value="1"/>
</dbReference>
<proteinExistence type="inferred from homology"/>
<gene>
    <name evidence="10" type="primary">araD</name>
    <name evidence="10" type="ORF">SOCEGT47_084750</name>
</gene>
<dbReference type="PANTHER" id="PTHR22789">
    <property type="entry name" value="FUCULOSE PHOSPHATE ALDOLASE"/>
    <property type="match status" value="1"/>
</dbReference>
<comment type="catalytic activity">
    <reaction evidence="1">
        <text>L-ribulose 5-phosphate = D-xylulose 5-phosphate</text>
        <dbReference type="Rhea" id="RHEA:22368"/>
        <dbReference type="ChEBI" id="CHEBI:57737"/>
        <dbReference type="ChEBI" id="CHEBI:58226"/>
        <dbReference type="EC" id="5.1.3.4"/>
    </reaction>
</comment>
<name>A0A4P2QDN9_SORCE</name>
<evidence type="ECO:0000256" key="3">
    <source>
        <dbReference type="ARBA" id="ARBA00010037"/>
    </source>
</evidence>